<dbReference type="PANTHER" id="PTHR11061">
    <property type="entry name" value="RNA M5U METHYLTRANSFERASE"/>
    <property type="match status" value="1"/>
</dbReference>
<feature type="binding site" evidence="4">
    <location>
        <position position="336"/>
    </location>
    <ligand>
        <name>S-adenosyl-L-methionine</name>
        <dbReference type="ChEBI" id="CHEBI:59789"/>
    </ligand>
</feature>
<dbReference type="Gene3D" id="3.40.50.150">
    <property type="entry name" value="Vaccinia Virus protein VP39"/>
    <property type="match status" value="1"/>
</dbReference>
<comment type="similarity">
    <text evidence="4">Belongs to the class I-like SAM-binding methyltransferase superfamily. RNA M5U methyltransferase family.</text>
</comment>
<dbReference type="PROSITE" id="PS51687">
    <property type="entry name" value="SAM_MT_RNA_M5U"/>
    <property type="match status" value="1"/>
</dbReference>
<dbReference type="SUPFAM" id="SSF53335">
    <property type="entry name" value="S-adenosyl-L-methionine-dependent methyltransferases"/>
    <property type="match status" value="1"/>
</dbReference>
<dbReference type="Proteomes" id="UP001177295">
    <property type="component" value="Chromosome"/>
</dbReference>
<keyword evidence="3 4" id="KW-0949">S-adenosyl-L-methionine</keyword>
<feature type="binding site" evidence="4">
    <location>
        <position position="317"/>
    </location>
    <ligand>
        <name>S-adenosyl-L-methionine</name>
        <dbReference type="ChEBI" id="CHEBI:59789"/>
    </ligand>
</feature>
<dbReference type="InterPro" id="IPR030390">
    <property type="entry name" value="MeTrfase_TrmA_AS"/>
</dbReference>
<evidence type="ECO:0000256" key="1">
    <source>
        <dbReference type="ARBA" id="ARBA00022603"/>
    </source>
</evidence>
<dbReference type="Gene3D" id="2.40.50.1070">
    <property type="match status" value="1"/>
</dbReference>
<evidence type="ECO:0000256" key="2">
    <source>
        <dbReference type="ARBA" id="ARBA00022679"/>
    </source>
</evidence>
<evidence type="ECO:0000313" key="7">
    <source>
        <dbReference type="Proteomes" id="UP001177295"/>
    </source>
</evidence>
<keyword evidence="1 4" id="KW-0489">Methyltransferase</keyword>
<dbReference type="SUPFAM" id="SSF50249">
    <property type="entry name" value="Nucleic acid-binding proteins"/>
    <property type="match status" value="1"/>
</dbReference>
<name>A0ABY8WV60_9BACT</name>
<keyword evidence="2 4" id="KW-0808">Transferase</keyword>
<reference evidence="6 7" key="1">
    <citation type="journal article" date="2023" name="Cell">
        <title>Genetic manipulation of Patescibacteria provides mechanistic insights into microbial dark matter and the epibiotic lifestyle.</title>
        <authorList>
            <person name="Wang Y."/>
            <person name="Gallagher L.A."/>
            <person name="Andrade P.A."/>
            <person name="Liu A."/>
            <person name="Humphreys I.R."/>
            <person name="Turkarslan S."/>
            <person name="Cutler K.J."/>
            <person name="Arrieta-Ortiz M.L."/>
            <person name="Li Y."/>
            <person name="Radey M.C."/>
            <person name="McLean J.S."/>
            <person name="Cong Q."/>
            <person name="Baker D."/>
            <person name="Baliga N.S."/>
            <person name="Peterson S.B."/>
            <person name="Mougous J.D."/>
        </authorList>
    </citation>
    <scope>NUCLEOTIDE SEQUENCE [LARGE SCALE GENOMIC DNA]</scope>
    <source>
        <strain evidence="6 7">ML1</strain>
    </source>
</reference>
<dbReference type="EMBL" id="CP124550">
    <property type="protein sequence ID" value="WIO46002.1"/>
    <property type="molecule type" value="Genomic_DNA"/>
</dbReference>
<dbReference type="PANTHER" id="PTHR11061:SF30">
    <property type="entry name" value="TRNA (URACIL(54)-C(5))-METHYLTRANSFERASE"/>
    <property type="match status" value="1"/>
</dbReference>
<feature type="binding site" evidence="4">
    <location>
        <position position="380"/>
    </location>
    <ligand>
        <name>S-adenosyl-L-methionine</name>
        <dbReference type="ChEBI" id="CHEBI:59789"/>
    </ligand>
</feature>
<dbReference type="PROSITE" id="PS01230">
    <property type="entry name" value="TRMA_1"/>
    <property type="match status" value="1"/>
</dbReference>
<dbReference type="InterPro" id="IPR010280">
    <property type="entry name" value="U5_MeTrfase_fam"/>
</dbReference>
<proteinExistence type="inferred from homology"/>
<evidence type="ECO:0000256" key="5">
    <source>
        <dbReference type="PROSITE-ProRule" id="PRU10015"/>
    </source>
</evidence>
<evidence type="ECO:0000313" key="6">
    <source>
        <dbReference type="EMBL" id="WIO46002.1"/>
    </source>
</evidence>
<evidence type="ECO:0000256" key="3">
    <source>
        <dbReference type="ARBA" id="ARBA00022691"/>
    </source>
</evidence>
<keyword evidence="7" id="KW-1185">Reference proteome</keyword>
<dbReference type="Gene3D" id="2.40.50.140">
    <property type="entry name" value="Nucleic acid-binding proteins"/>
    <property type="match status" value="1"/>
</dbReference>
<sequence>MVKQPRYETVTLEKIVGGGQALGTLSDGRKCFVWGGLPDETVTFRVTKKKAHFIEGIVTEVLHASPERIAPRDASSYLSTSPWQIMTFSAEQNYKAALIKEAFELHNVVLPHKIDVYTDRRKFQYRNKVEFSWFSERAGESYPDTLDLAFFRRGSKGKIIVNECSLLPSGIITLAHSIRDLLHRKHISARQLKTLLIRSNQQGSCVWQLYIKDRLPNIITREETEMLPAQGGEIIYSDPRSPASRITARLAKFGDTTLTDTVLGTPFRYACEGFFQVNIPVYEQALRDMQEWVSYPKCTTLANNDTGGENLPVIDLYAGVGTIGLTIGGDNATLIEINESAVAEMQRNITALGRANARAVLAPSEKALDFITPNHVVIVDPPRAGLHADVIAKLLETAPPRIIYLSCNPVTQARDTALLTEEYNIRAHRGYNFFPRTPHIEHLVVLDRK</sequence>
<dbReference type="GO" id="GO:0008168">
    <property type="term" value="F:methyltransferase activity"/>
    <property type="evidence" value="ECO:0007669"/>
    <property type="project" value="UniProtKB-KW"/>
</dbReference>
<accession>A0ABY8WV60</accession>
<feature type="active site" evidence="5">
    <location>
        <position position="407"/>
    </location>
</feature>
<gene>
    <name evidence="6" type="ORF">SEML1_0375</name>
</gene>
<evidence type="ECO:0000256" key="4">
    <source>
        <dbReference type="PROSITE-ProRule" id="PRU01024"/>
    </source>
</evidence>
<dbReference type="InterPro" id="IPR029063">
    <property type="entry name" value="SAM-dependent_MTases_sf"/>
</dbReference>
<dbReference type="Pfam" id="PF05958">
    <property type="entry name" value="tRNA_U5-meth_tr"/>
    <property type="match status" value="1"/>
</dbReference>
<feature type="binding site" evidence="4">
    <location>
        <position position="276"/>
    </location>
    <ligand>
        <name>S-adenosyl-L-methionine</name>
        <dbReference type="ChEBI" id="CHEBI:59789"/>
    </ligand>
</feature>
<organism evidence="6 7">
    <name type="scientific">Candidatus Southlakia epibionticum</name>
    <dbReference type="NCBI Taxonomy" id="3043284"/>
    <lineage>
        <taxon>Bacteria</taxon>
        <taxon>Candidatus Saccharimonadota</taxon>
        <taxon>Candidatus Saccharimonadia</taxon>
        <taxon>Candidatus Saccharimonadales</taxon>
        <taxon>Candidatus Saccharimonadaceae</taxon>
        <taxon>Candidatus Southlakia</taxon>
    </lineage>
</organism>
<feature type="active site" description="Nucleophile" evidence="4">
    <location>
        <position position="407"/>
    </location>
</feature>
<dbReference type="GO" id="GO:0032259">
    <property type="term" value="P:methylation"/>
    <property type="evidence" value="ECO:0007669"/>
    <property type="project" value="UniProtKB-KW"/>
</dbReference>
<dbReference type="InterPro" id="IPR012340">
    <property type="entry name" value="NA-bd_OB-fold"/>
</dbReference>
<protein>
    <submittedName>
        <fullName evidence="6">RsmD family RNA methyltransferase</fullName>
    </submittedName>
</protein>
<dbReference type="CDD" id="cd02440">
    <property type="entry name" value="AdoMet_MTases"/>
    <property type="match status" value="1"/>
</dbReference>